<evidence type="ECO:0000259" key="2">
    <source>
        <dbReference type="Pfam" id="PF03795"/>
    </source>
</evidence>
<dbReference type="InterPro" id="IPR005545">
    <property type="entry name" value="YCII"/>
</dbReference>
<dbReference type="SUPFAM" id="SSF54909">
    <property type="entry name" value="Dimeric alpha+beta barrel"/>
    <property type="match status" value="1"/>
</dbReference>
<protein>
    <submittedName>
        <fullName evidence="3">DGPFAETKE family protein</fullName>
    </submittedName>
</protein>
<dbReference type="STRING" id="452637.Oter_2534"/>
<dbReference type="HOGENOM" id="CLU_130902_0_1_0"/>
<dbReference type="EMBL" id="CP001032">
    <property type="protein sequence ID" value="ACB75816.1"/>
    <property type="molecule type" value="Genomic_DNA"/>
</dbReference>
<dbReference type="RefSeq" id="WP_012375351.1">
    <property type="nucleotide sequence ID" value="NC_010571.1"/>
</dbReference>
<organism evidence="3 4">
    <name type="scientific">Opitutus terrae (strain DSM 11246 / JCM 15787 / PB90-1)</name>
    <dbReference type="NCBI Taxonomy" id="452637"/>
    <lineage>
        <taxon>Bacteria</taxon>
        <taxon>Pseudomonadati</taxon>
        <taxon>Verrucomicrobiota</taxon>
        <taxon>Opitutia</taxon>
        <taxon>Opitutales</taxon>
        <taxon>Opitutaceae</taxon>
        <taxon>Opitutus</taxon>
    </lineage>
</organism>
<reference evidence="3 4" key="1">
    <citation type="journal article" date="2011" name="J. Bacteriol.">
        <title>Genome sequence of the verrucomicrobium Opitutus terrae PB90-1, an abundant inhabitant of rice paddy soil ecosystems.</title>
        <authorList>
            <person name="van Passel M.W."/>
            <person name="Kant R."/>
            <person name="Palva A."/>
            <person name="Copeland A."/>
            <person name="Lucas S."/>
            <person name="Lapidus A."/>
            <person name="Glavina del Rio T."/>
            <person name="Pitluck S."/>
            <person name="Goltsman E."/>
            <person name="Clum A."/>
            <person name="Sun H."/>
            <person name="Schmutz J."/>
            <person name="Larimer F.W."/>
            <person name="Land M.L."/>
            <person name="Hauser L."/>
            <person name="Kyrpides N."/>
            <person name="Mikhailova N."/>
            <person name="Richardson P.P."/>
            <person name="Janssen P.H."/>
            <person name="de Vos W.M."/>
            <person name="Smidt H."/>
        </authorList>
    </citation>
    <scope>NUCLEOTIDE SEQUENCE [LARGE SCALE GENOMIC DNA]</scope>
    <source>
        <strain evidence="4">DSM 11246 / JCM 15787 / PB90-1</strain>
    </source>
</reference>
<evidence type="ECO:0000313" key="4">
    <source>
        <dbReference type="Proteomes" id="UP000007013"/>
    </source>
</evidence>
<evidence type="ECO:0000256" key="1">
    <source>
        <dbReference type="ARBA" id="ARBA00007689"/>
    </source>
</evidence>
<dbReference type="OrthoDB" id="3782166at2"/>
<dbReference type="Gene3D" id="3.30.70.1060">
    <property type="entry name" value="Dimeric alpha+beta barrel"/>
    <property type="match status" value="1"/>
</dbReference>
<dbReference type="PANTHER" id="PTHR35174:SF3">
    <property type="entry name" value="BLL7171 PROTEIN"/>
    <property type="match status" value="1"/>
</dbReference>
<comment type="similarity">
    <text evidence="1">Belongs to the YciI family.</text>
</comment>
<dbReference type="PANTHER" id="PTHR35174">
    <property type="entry name" value="BLL7171 PROTEIN-RELATED"/>
    <property type="match status" value="1"/>
</dbReference>
<dbReference type="Pfam" id="PF03795">
    <property type="entry name" value="YCII"/>
    <property type="match status" value="1"/>
</dbReference>
<feature type="domain" description="YCII-related" evidence="2">
    <location>
        <begin position="14"/>
        <end position="108"/>
    </location>
</feature>
<keyword evidence="4" id="KW-1185">Reference proteome</keyword>
<dbReference type="eggNOG" id="COG3795">
    <property type="taxonomic scope" value="Bacteria"/>
</dbReference>
<name>B1ZT27_OPITP</name>
<evidence type="ECO:0000313" key="3">
    <source>
        <dbReference type="EMBL" id="ACB75816.1"/>
    </source>
</evidence>
<sequence length="125" mass="13875">MKLESSPDQRRHLILLRYSSGATPPTSEEMKTIMARFDQWMRGLYDQGRVAETHGLEFTGKVLRGPISQTTITDGPFAEGKEVVGGYVLLNPSTLEEAVTIARACPGLDYHMIVEVRPAKSRPNT</sequence>
<dbReference type="InterPro" id="IPR011008">
    <property type="entry name" value="Dimeric_a/b-barrel"/>
</dbReference>
<dbReference type="AlphaFoldDB" id="B1ZT27"/>
<dbReference type="KEGG" id="ote:Oter_2534"/>
<accession>B1ZT27</accession>
<dbReference type="Proteomes" id="UP000007013">
    <property type="component" value="Chromosome"/>
</dbReference>
<proteinExistence type="inferred from homology"/>
<gene>
    <name evidence="3" type="ordered locus">Oter_2534</name>
</gene>